<dbReference type="InterPro" id="IPR036439">
    <property type="entry name" value="Dockerin_dom_sf"/>
</dbReference>
<accession>A0A2M8DLN9</accession>
<gene>
    <name evidence="2" type="ORF">CO078_00975</name>
</gene>
<dbReference type="Proteomes" id="UP000230097">
    <property type="component" value="Unassembled WGS sequence"/>
</dbReference>
<organism evidence="2 3">
    <name type="scientific">Candidatus Nealsonbacteria bacterium CG_4_9_14_0_8_um_filter_36_17</name>
    <dbReference type="NCBI Taxonomy" id="1974693"/>
    <lineage>
        <taxon>Bacteria</taxon>
        <taxon>Candidatus Nealsoniibacteriota</taxon>
    </lineage>
</organism>
<keyword evidence="1" id="KW-0175">Coiled coil</keyword>
<evidence type="ECO:0000256" key="1">
    <source>
        <dbReference type="SAM" id="Coils"/>
    </source>
</evidence>
<dbReference type="EMBL" id="PFTC01000026">
    <property type="protein sequence ID" value="PJB98772.1"/>
    <property type="molecule type" value="Genomic_DNA"/>
</dbReference>
<protein>
    <submittedName>
        <fullName evidence="2">Uncharacterized protein</fullName>
    </submittedName>
</protein>
<evidence type="ECO:0000313" key="3">
    <source>
        <dbReference type="Proteomes" id="UP000230097"/>
    </source>
</evidence>
<sequence>MYLGLYTFKTKEECEASLLKPSITVLSPNGGEKWTVGNTYNITWKSTGVNKVDIYLKNHDSGIDCMSACLSLPGGNCCEPCGDVQVIAKGVSASLGKYSWNIPSTQKISSKDEILIQSSIGESCSADRSDGYFSIVSSVSCRDENSGCTISNLPCCSGLKPVSMCIEESNDMCFCVTCGSICAPCGNGVCDKNENKCNCPEDCKKSITVISPNGGEKWITGNTYTIKWTTVGFPTSSSIQIGLRDTRYDPNLGSGETTIVNTTNSGSYNWTIPFQSGSMILGAGNVYKIIIYIDGGGPGKYDESDYYFSIVSPPSIISFNYTETDAYGGSVKFSWTSTGADGVRFVIPCYSGLSIKYADTGADFFCGESDRMFLINNTVYLKFTNTSGSLINTTATLTPVIGSTNYTAYSKSVNFSIVAVPSITVTSPNGGEKWTIGNTYDITWKVSGTEKVHVDIAKFDTPSQAWTLVSDILASTGKYSWKIGAAWPYLSAGDNYKIRVFTYPLPPSGGWIIGTNYDQSDNYFSILEPSCTYLKNGITESFGTTCGDTRYNPVFDLNKDKYINVLDSSLLVSHINDESWCNEMKNSTVNPCLEATSTVGLKSIENQLASISAAVSQLMEAIKELMKR</sequence>
<dbReference type="Gene3D" id="1.10.1330.10">
    <property type="entry name" value="Dockerin domain"/>
    <property type="match status" value="1"/>
</dbReference>
<reference evidence="3" key="1">
    <citation type="submission" date="2017-09" db="EMBL/GenBank/DDBJ databases">
        <title>Depth-based differentiation of microbial function through sediment-hosted aquifers and enrichment of novel symbionts in the deep terrestrial subsurface.</title>
        <authorList>
            <person name="Probst A.J."/>
            <person name="Ladd B."/>
            <person name="Jarett J.K."/>
            <person name="Geller-Mcgrath D.E."/>
            <person name="Sieber C.M.K."/>
            <person name="Emerson J.B."/>
            <person name="Anantharaman K."/>
            <person name="Thomas B.C."/>
            <person name="Malmstrom R."/>
            <person name="Stieglmeier M."/>
            <person name="Klingl A."/>
            <person name="Woyke T."/>
            <person name="Ryan C.M."/>
            <person name="Banfield J.F."/>
        </authorList>
    </citation>
    <scope>NUCLEOTIDE SEQUENCE [LARGE SCALE GENOMIC DNA]</scope>
</reference>
<comment type="caution">
    <text evidence="2">The sequence shown here is derived from an EMBL/GenBank/DDBJ whole genome shotgun (WGS) entry which is preliminary data.</text>
</comment>
<evidence type="ECO:0000313" key="2">
    <source>
        <dbReference type="EMBL" id="PJB98772.1"/>
    </source>
</evidence>
<name>A0A2M8DLN9_9BACT</name>
<dbReference type="GO" id="GO:0000272">
    <property type="term" value="P:polysaccharide catabolic process"/>
    <property type="evidence" value="ECO:0007669"/>
    <property type="project" value="InterPro"/>
</dbReference>
<feature type="coiled-coil region" evidence="1">
    <location>
        <begin position="601"/>
        <end position="628"/>
    </location>
</feature>
<dbReference type="AlphaFoldDB" id="A0A2M8DLN9"/>
<proteinExistence type="predicted"/>